<keyword evidence="2" id="KW-1185">Reference proteome</keyword>
<sequence length="79" mass="9034">MLTTIALPQVPQPLQELHWNSLRTTNTGKIKPYSIDQNQKQRGLRRVVSVLNFPLLKGCRFTIITYPSTPPPPPKWLTP</sequence>
<evidence type="ECO:0000313" key="2">
    <source>
        <dbReference type="Proteomes" id="UP001367508"/>
    </source>
</evidence>
<accession>A0AAN9K3Q5</accession>
<name>A0AAN9K3Q5_CANGL</name>
<organism evidence="1 2">
    <name type="scientific">Canavalia gladiata</name>
    <name type="common">Sword bean</name>
    <name type="synonym">Dolichos gladiatus</name>
    <dbReference type="NCBI Taxonomy" id="3824"/>
    <lineage>
        <taxon>Eukaryota</taxon>
        <taxon>Viridiplantae</taxon>
        <taxon>Streptophyta</taxon>
        <taxon>Embryophyta</taxon>
        <taxon>Tracheophyta</taxon>
        <taxon>Spermatophyta</taxon>
        <taxon>Magnoliopsida</taxon>
        <taxon>eudicotyledons</taxon>
        <taxon>Gunneridae</taxon>
        <taxon>Pentapetalae</taxon>
        <taxon>rosids</taxon>
        <taxon>fabids</taxon>
        <taxon>Fabales</taxon>
        <taxon>Fabaceae</taxon>
        <taxon>Papilionoideae</taxon>
        <taxon>50 kb inversion clade</taxon>
        <taxon>NPAAA clade</taxon>
        <taxon>indigoferoid/millettioid clade</taxon>
        <taxon>Phaseoleae</taxon>
        <taxon>Canavalia</taxon>
    </lineage>
</organism>
<comment type="caution">
    <text evidence="1">The sequence shown here is derived from an EMBL/GenBank/DDBJ whole genome shotgun (WGS) entry which is preliminary data.</text>
</comment>
<reference evidence="1 2" key="1">
    <citation type="submission" date="2024-01" db="EMBL/GenBank/DDBJ databases">
        <title>The genomes of 5 underutilized Papilionoideae crops provide insights into root nodulation and disease resistanc.</title>
        <authorList>
            <person name="Jiang F."/>
        </authorList>
    </citation>
    <scope>NUCLEOTIDE SEQUENCE [LARGE SCALE GENOMIC DNA]</scope>
    <source>
        <strain evidence="1">LVBAO_FW01</strain>
        <tissue evidence="1">Leaves</tissue>
    </source>
</reference>
<dbReference type="AlphaFoldDB" id="A0AAN9K3Q5"/>
<evidence type="ECO:0000313" key="1">
    <source>
        <dbReference type="EMBL" id="KAK7308619.1"/>
    </source>
</evidence>
<gene>
    <name evidence="1" type="ORF">VNO77_42238</name>
</gene>
<protein>
    <submittedName>
        <fullName evidence="1">Uncharacterized protein</fullName>
    </submittedName>
</protein>
<dbReference type="Proteomes" id="UP001367508">
    <property type="component" value="Unassembled WGS sequence"/>
</dbReference>
<proteinExistence type="predicted"/>
<dbReference type="EMBL" id="JAYMYQ010000010">
    <property type="protein sequence ID" value="KAK7308619.1"/>
    <property type="molecule type" value="Genomic_DNA"/>
</dbReference>